<evidence type="ECO:0000313" key="1">
    <source>
        <dbReference type="EMBL" id="GFD24998.1"/>
    </source>
</evidence>
<dbReference type="AlphaFoldDB" id="A0A699UUH9"/>
<organism evidence="1">
    <name type="scientific">Tanacetum cinerariifolium</name>
    <name type="common">Dalmatian daisy</name>
    <name type="synonym">Chrysanthemum cinerariifolium</name>
    <dbReference type="NCBI Taxonomy" id="118510"/>
    <lineage>
        <taxon>Eukaryota</taxon>
        <taxon>Viridiplantae</taxon>
        <taxon>Streptophyta</taxon>
        <taxon>Embryophyta</taxon>
        <taxon>Tracheophyta</taxon>
        <taxon>Spermatophyta</taxon>
        <taxon>Magnoliopsida</taxon>
        <taxon>eudicotyledons</taxon>
        <taxon>Gunneridae</taxon>
        <taxon>Pentapetalae</taxon>
        <taxon>asterids</taxon>
        <taxon>campanulids</taxon>
        <taxon>Asterales</taxon>
        <taxon>Asteraceae</taxon>
        <taxon>Asteroideae</taxon>
        <taxon>Anthemideae</taxon>
        <taxon>Anthemidinae</taxon>
        <taxon>Tanacetum</taxon>
    </lineage>
</organism>
<feature type="non-terminal residue" evidence="1">
    <location>
        <position position="118"/>
    </location>
</feature>
<gene>
    <name evidence="1" type="ORF">Tci_896967</name>
</gene>
<proteinExistence type="predicted"/>
<accession>A0A699UUH9</accession>
<name>A0A699UUH9_TANCI</name>
<comment type="caution">
    <text evidence="1">The sequence shown here is derived from an EMBL/GenBank/DDBJ whole genome shotgun (WGS) entry which is preliminary data.</text>
</comment>
<protein>
    <recommendedName>
        <fullName evidence="2">Reverse transcriptase domain-containing protein</fullName>
    </recommendedName>
</protein>
<evidence type="ECO:0008006" key="2">
    <source>
        <dbReference type="Google" id="ProtNLM"/>
    </source>
</evidence>
<reference evidence="1" key="1">
    <citation type="journal article" date="2019" name="Sci. Rep.">
        <title>Draft genome of Tanacetum cinerariifolium, the natural source of mosquito coil.</title>
        <authorList>
            <person name="Yamashiro T."/>
            <person name="Shiraishi A."/>
            <person name="Satake H."/>
            <person name="Nakayama K."/>
        </authorList>
    </citation>
    <scope>NUCLEOTIDE SEQUENCE</scope>
</reference>
<dbReference type="EMBL" id="BKCJ011357101">
    <property type="protein sequence ID" value="GFD24998.1"/>
    <property type="molecule type" value="Genomic_DNA"/>
</dbReference>
<sequence>MTYFLFDLPRPLDQCVLGLNLMINKSFSPYPIPVEDSNSLMEEYDLSFTSDDPMLLGIKEDYDSERDMLIFEELLSNDSLSLPENESFHFNIPSFSRPPAKPPDDDSGILTVKMMGDI</sequence>